<proteinExistence type="predicted"/>
<evidence type="ECO:0000313" key="2">
    <source>
        <dbReference type="Proteomes" id="UP000821865"/>
    </source>
</evidence>
<accession>A0ACB8C592</accession>
<organism evidence="1 2">
    <name type="scientific">Dermacentor silvarum</name>
    <name type="common">Tick</name>
    <dbReference type="NCBI Taxonomy" id="543639"/>
    <lineage>
        <taxon>Eukaryota</taxon>
        <taxon>Metazoa</taxon>
        <taxon>Ecdysozoa</taxon>
        <taxon>Arthropoda</taxon>
        <taxon>Chelicerata</taxon>
        <taxon>Arachnida</taxon>
        <taxon>Acari</taxon>
        <taxon>Parasitiformes</taxon>
        <taxon>Ixodida</taxon>
        <taxon>Ixodoidea</taxon>
        <taxon>Ixodidae</taxon>
        <taxon>Rhipicephalinae</taxon>
        <taxon>Dermacentor</taxon>
    </lineage>
</organism>
<comment type="caution">
    <text evidence="1">The sequence shown here is derived from an EMBL/GenBank/DDBJ whole genome shotgun (WGS) entry which is preliminary data.</text>
</comment>
<evidence type="ECO:0000313" key="1">
    <source>
        <dbReference type="EMBL" id="KAH7933966.1"/>
    </source>
</evidence>
<protein>
    <submittedName>
        <fullName evidence="1">Uncharacterized protein</fullName>
    </submittedName>
</protein>
<keyword evidence="2" id="KW-1185">Reference proteome</keyword>
<reference evidence="1" key="1">
    <citation type="submission" date="2020-05" db="EMBL/GenBank/DDBJ databases">
        <title>Large-scale comparative analyses of tick genomes elucidate their genetic diversity and vector capacities.</title>
        <authorList>
            <person name="Jia N."/>
            <person name="Wang J."/>
            <person name="Shi W."/>
            <person name="Du L."/>
            <person name="Sun Y."/>
            <person name="Zhan W."/>
            <person name="Jiang J."/>
            <person name="Wang Q."/>
            <person name="Zhang B."/>
            <person name="Ji P."/>
            <person name="Sakyi L.B."/>
            <person name="Cui X."/>
            <person name="Yuan T."/>
            <person name="Jiang B."/>
            <person name="Yang W."/>
            <person name="Lam T.T.-Y."/>
            <person name="Chang Q."/>
            <person name="Ding S."/>
            <person name="Wang X."/>
            <person name="Zhu J."/>
            <person name="Ruan X."/>
            <person name="Zhao L."/>
            <person name="Wei J."/>
            <person name="Que T."/>
            <person name="Du C."/>
            <person name="Cheng J."/>
            <person name="Dai P."/>
            <person name="Han X."/>
            <person name="Huang E."/>
            <person name="Gao Y."/>
            <person name="Liu J."/>
            <person name="Shao H."/>
            <person name="Ye R."/>
            <person name="Li L."/>
            <person name="Wei W."/>
            <person name="Wang X."/>
            <person name="Wang C."/>
            <person name="Yang T."/>
            <person name="Huo Q."/>
            <person name="Li W."/>
            <person name="Guo W."/>
            <person name="Chen H."/>
            <person name="Zhou L."/>
            <person name="Ni X."/>
            <person name="Tian J."/>
            <person name="Zhou Y."/>
            <person name="Sheng Y."/>
            <person name="Liu T."/>
            <person name="Pan Y."/>
            <person name="Xia L."/>
            <person name="Li J."/>
            <person name="Zhao F."/>
            <person name="Cao W."/>
        </authorList>
    </citation>
    <scope>NUCLEOTIDE SEQUENCE</scope>
    <source>
        <strain evidence="1">Dsil-2018</strain>
    </source>
</reference>
<gene>
    <name evidence="1" type="ORF">HPB49_019801</name>
</gene>
<dbReference type="Proteomes" id="UP000821865">
    <property type="component" value="Chromosome 9"/>
</dbReference>
<name>A0ACB8C592_DERSI</name>
<sequence>MKTLTITCFGFLAFVILVVAGSVQEPHVRKCEGSDDSIIAIDHVKITDAKLGKTAKFEVEARVKHTYGVNPILKISFARPDGQPAQCAYLIFPEELRLCGGNTDSEKELTADWKNTCPIKEGKYSARLSIYIPDISLARECVQCPDEGLRRLRGCRYLARVSAHRCRLAGYLPFWRPEDLLDGPELLILVVALRGYLEQRRDRS</sequence>
<dbReference type="EMBL" id="CM023478">
    <property type="protein sequence ID" value="KAH7933966.1"/>
    <property type="molecule type" value="Genomic_DNA"/>
</dbReference>